<evidence type="ECO:0000256" key="2">
    <source>
        <dbReference type="ARBA" id="ARBA00022553"/>
    </source>
</evidence>
<feature type="compositionally biased region" description="Polar residues" evidence="4">
    <location>
        <begin position="507"/>
        <end position="523"/>
    </location>
</feature>
<proteinExistence type="inferred from homology"/>
<accession>A0A1F8ACA1</accession>
<dbReference type="STRING" id="109264.A0A1F8ACA1"/>
<dbReference type="SUPFAM" id="SSF51735">
    <property type="entry name" value="NAD(P)-binding Rossmann-fold domains"/>
    <property type="match status" value="1"/>
</dbReference>
<dbReference type="Gene3D" id="3.40.50.720">
    <property type="entry name" value="NAD(P)-binding Rossmann-like Domain"/>
    <property type="match status" value="1"/>
</dbReference>
<feature type="compositionally biased region" description="Polar residues" evidence="4">
    <location>
        <begin position="115"/>
        <end position="124"/>
    </location>
</feature>
<keyword evidence="7" id="KW-1185">Reference proteome</keyword>
<dbReference type="InterPro" id="IPR036736">
    <property type="entry name" value="ACP-like_sf"/>
</dbReference>
<dbReference type="Pfam" id="PF13193">
    <property type="entry name" value="AMP-binding_C"/>
    <property type="match status" value="1"/>
</dbReference>
<dbReference type="Gene3D" id="1.10.1200.10">
    <property type="entry name" value="ACP-like"/>
    <property type="match status" value="1"/>
</dbReference>
<name>A0A1F8ACA1_9EURO</name>
<reference evidence="6 7" key="1">
    <citation type="journal article" date="2016" name="Genome Biol. Evol.">
        <title>Draft genome sequence of an aflatoxigenic Aspergillus species, A. bombycis.</title>
        <authorList>
            <person name="Moore G.G."/>
            <person name="Mack B.M."/>
            <person name="Beltz S.B."/>
            <person name="Gilbert M.K."/>
        </authorList>
    </citation>
    <scope>NUCLEOTIDE SEQUENCE [LARGE SCALE GENOMIC DNA]</scope>
    <source>
        <strain evidence="7">NRRL 26010</strain>
    </source>
</reference>
<evidence type="ECO:0000256" key="3">
    <source>
        <dbReference type="ARBA" id="ARBA00029454"/>
    </source>
</evidence>
<dbReference type="Gene3D" id="3.30.300.30">
    <property type="match status" value="1"/>
</dbReference>
<dbReference type="SUPFAM" id="SSF56801">
    <property type="entry name" value="Acetyl-CoA synthetase-like"/>
    <property type="match status" value="1"/>
</dbReference>
<dbReference type="InterPro" id="IPR013120">
    <property type="entry name" value="FAR_NAD-bd"/>
</dbReference>
<keyword evidence="2" id="KW-0597">Phosphoprotein</keyword>
<dbReference type="Pfam" id="PF00501">
    <property type="entry name" value="AMP-binding"/>
    <property type="match status" value="1"/>
</dbReference>
<dbReference type="Gene3D" id="3.40.50.12780">
    <property type="entry name" value="N-terminal domain of ligase-like"/>
    <property type="match status" value="1"/>
</dbReference>
<dbReference type="Pfam" id="PF07993">
    <property type="entry name" value="NAD_binding_4"/>
    <property type="match status" value="1"/>
</dbReference>
<comment type="caution">
    <text evidence="6">The sequence shown here is derived from an EMBL/GenBank/DDBJ whole genome shotgun (WGS) entry which is preliminary data.</text>
</comment>
<dbReference type="CDD" id="cd05930">
    <property type="entry name" value="A_NRPS"/>
    <property type="match status" value="1"/>
</dbReference>
<dbReference type="CDD" id="cd05235">
    <property type="entry name" value="SDR_e1"/>
    <property type="match status" value="1"/>
</dbReference>
<dbReference type="InterPro" id="IPR025110">
    <property type="entry name" value="AMP-bd_C"/>
</dbReference>
<dbReference type="GeneID" id="34445681"/>
<dbReference type="Pfam" id="PF00550">
    <property type="entry name" value="PP-binding"/>
    <property type="match status" value="1"/>
</dbReference>
<dbReference type="PROSITE" id="PS50075">
    <property type="entry name" value="CARRIER"/>
    <property type="match status" value="1"/>
</dbReference>
<evidence type="ECO:0000313" key="7">
    <source>
        <dbReference type="Proteomes" id="UP000179179"/>
    </source>
</evidence>
<dbReference type="InterPro" id="IPR000873">
    <property type="entry name" value="AMP-dep_synth/lig_dom"/>
</dbReference>
<evidence type="ECO:0000256" key="4">
    <source>
        <dbReference type="SAM" id="MobiDB-lite"/>
    </source>
</evidence>
<dbReference type="PANTHER" id="PTHR44845:SF6">
    <property type="entry name" value="BETA-ALANINE-ACTIVATING ENZYME"/>
    <property type="match status" value="1"/>
</dbReference>
<comment type="similarity">
    <text evidence="3">Belongs to the NRP synthetase family.</text>
</comment>
<sequence>MDRYLSTHASQRPTAIAIEDDAQKLTYEDLEREVDKLASVLNNYHLSPEEPICIIEGINSKLVIAQLAVIRARLTCVPIEPSTPKLRLSDMLTDIGASFILSDKEDVTNNTEHTVIPITGQSPHDTSDVREDSQVNGSDHDPDPKYRSHILFTSGSSGRPKAVQIPESAIIHLVTKTACTPLEPSDRVALINNPGFDISLFEVFSPLVAGATMIPVPRMVATDPFAFREFIAEKALSVIFLTAALLSITGFTCPAAFRGVRLVLSAGDVPSVAAVKAIMKSSAPPKHLWNTYGPTETTTYSTMHEIKVEEFQHDSLGIGGPAGDTELCLVDANLKPVTKPGEVGEILLGGPGMTTGYINRPEENENNFVTLHGIEYYRTGDLARYRVATPDVLEFVGRADHQVKQGGFRVELGEIEQSLHASGWLSGAVVRQITSQEEKKEPFLVAFVIPAIANTVRARTLSEYLKQRLPSYMIPRDFIFCSEYPMTVHDKVDRKALEQQYRESRESQGVANGEQTNGHGSGTENVVKSLWSSLLNRDNIDNEDDFLALGGTSLQCAALISRLRHHLGKTISMQSLHENSRLCDLVNHLDEFTEGGNAPVETDKWIAHSKIADSLHAVPDWQAENEGRVFISGVTGFLGVNFLSRFLQMSTVKEIVCVARPKNGITPRDRVEATLEQYDLWDQSKQHMHKLRVLTGDISLDLLGLPPEQFDWLANWASVVFHLAAKVNFCDPYQAHFDSNTLGTKNMLDLAASGRRKAFHFMSSIDAWGPTGLVLGTRRCLEDEPLERHVRGLSFDIGYAQSKWVSETMVRRARDRGLPTAIYRPGFTVGDSQTGAGNPDDFFARFIVGSIKLGAFPILPRQRLEYVTIDYVLDATLHIASRNENLGRSYSLVAPDPKDSVNLEQTVDVIRNLGYPLNHIPYWDWVRMLQRISDMDNPLLPVMPLLQEPVLNGVTRFETSRNTPHYDSSNTVAALKDAPDIQYVPFDSNMLNRFIDFWESKGFYKMPHISN</sequence>
<protein>
    <submittedName>
        <fullName evidence="6">Putative NRPS-like enzyme</fullName>
    </submittedName>
</protein>
<dbReference type="InterPro" id="IPR045851">
    <property type="entry name" value="AMP-bd_C_sf"/>
</dbReference>
<feature type="region of interest" description="Disordered" evidence="4">
    <location>
        <begin position="115"/>
        <end position="146"/>
    </location>
</feature>
<dbReference type="InterPro" id="IPR036291">
    <property type="entry name" value="NAD(P)-bd_dom_sf"/>
</dbReference>
<dbReference type="EMBL" id="LYCR01000011">
    <property type="protein sequence ID" value="OGM49065.1"/>
    <property type="molecule type" value="Genomic_DNA"/>
</dbReference>
<dbReference type="OrthoDB" id="408177at2759"/>
<keyword evidence="1" id="KW-0596">Phosphopantetheine</keyword>
<dbReference type="NCBIfam" id="TIGR01746">
    <property type="entry name" value="Thioester-redct"/>
    <property type="match status" value="1"/>
</dbReference>
<dbReference type="PANTHER" id="PTHR44845">
    <property type="entry name" value="CARRIER DOMAIN-CONTAINING PROTEIN"/>
    <property type="match status" value="1"/>
</dbReference>
<feature type="compositionally biased region" description="Basic and acidic residues" evidence="4">
    <location>
        <begin position="125"/>
        <end position="146"/>
    </location>
</feature>
<organism evidence="6 7">
    <name type="scientific">Aspergillus bombycis</name>
    <dbReference type="NCBI Taxonomy" id="109264"/>
    <lineage>
        <taxon>Eukaryota</taxon>
        <taxon>Fungi</taxon>
        <taxon>Dikarya</taxon>
        <taxon>Ascomycota</taxon>
        <taxon>Pezizomycotina</taxon>
        <taxon>Eurotiomycetes</taxon>
        <taxon>Eurotiomycetidae</taxon>
        <taxon>Eurotiales</taxon>
        <taxon>Aspergillaceae</taxon>
        <taxon>Aspergillus</taxon>
    </lineage>
</organism>
<feature type="domain" description="Carrier" evidence="5">
    <location>
        <begin position="518"/>
        <end position="593"/>
    </location>
</feature>
<dbReference type="AlphaFoldDB" id="A0A1F8ACA1"/>
<dbReference type="InterPro" id="IPR042099">
    <property type="entry name" value="ANL_N_sf"/>
</dbReference>
<evidence type="ECO:0000259" key="5">
    <source>
        <dbReference type="PROSITE" id="PS50075"/>
    </source>
</evidence>
<dbReference type="InterPro" id="IPR010080">
    <property type="entry name" value="Thioester_reductase-like_dom"/>
</dbReference>
<dbReference type="RefSeq" id="XP_022392782.1">
    <property type="nucleotide sequence ID" value="XM_022529421.1"/>
</dbReference>
<dbReference type="InterPro" id="IPR009081">
    <property type="entry name" value="PP-bd_ACP"/>
</dbReference>
<dbReference type="InterPro" id="IPR020845">
    <property type="entry name" value="AMP-binding_CS"/>
</dbReference>
<evidence type="ECO:0000256" key="1">
    <source>
        <dbReference type="ARBA" id="ARBA00022450"/>
    </source>
</evidence>
<evidence type="ECO:0000313" key="6">
    <source>
        <dbReference type="EMBL" id="OGM49065.1"/>
    </source>
</evidence>
<feature type="region of interest" description="Disordered" evidence="4">
    <location>
        <begin position="500"/>
        <end position="523"/>
    </location>
</feature>
<dbReference type="SUPFAM" id="SSF47336">
    <property type="entry name" value="ACP-like"/>
    <property type="match status" value="1"/>
</dbReference>
<dbReference type="PROSITE" id="PS00455">
    <property type="entry name" value="AMP_BINDING"/>
    <property type="match status" value="1"/>
</dbReference>
<gene>
    <name evidence="6" type="ORF">ABOM_002291</name>
</gene>
<dbReference type="Proteomes" id="UP000179179">
    <property type="component" value="Unassembled WGS sequence"/>
</dbReference>